<dbReference type="Pfam" id="PF13176">
    <property type="entry name" value="TPR_7"/>
    <property type="match status" value="1"/>
</dbReference>
<gene>
    <name evidence="2" type="ORF">LQ318_02220</name>
</gene>
<dbReference type="RefSeq" id="WP_265787151.1">
    <property type="nucleotide sequence ID" value="NZ_BAABRS010000001.1"/>
</dbReference>
<protein>
    <recommendedName>
        <fullName evidence="4">Tetratricopeptide repeat-containing protein</fullName>
    </recommendedName>
</protein>
<organism evidence="2 3">
    <name type="scientific">Fodinibius salicampi</name>
    <dbReference type="NCBI Taxonomy" id="1920655"/>
    <lineage>
        <taxon>Bacteria</taxon>
        <taxon>Pseudomonadati</taxon>
        <taxon>Balneolota</taxon>
        <taxon>Balneolia</taxon>
        <taxon>Balneolales</taxon>
        <taxon>Balneolaceae</taxon>
        <taxon>Fodinibius</taxon>
    </lineage>
</organism>
<dbReference type="Gene3D" id="1.25.40.10">
    <property type="entry name" value="Tetratricopeptide repeat domain"/>
    <property type="match status" value="1"/>
</dbReference>
<dbReference type="SMART" id="SM00028">
    <property type="entry name" value="TPR"/>
    <property type="match status" value="3"/>
</dbReference>
<keyword evidence="3" id="KW-1185">Reference proteome</keyword>
<evidence type="ECO:0000313" key="3">
    <source>
        <dbReference type="Proteomes" id="UP001207337"/>
    </source>
</evidence>
<dbReference type="EMBL" id="JAJNDC010000001">
    <property type="protein sequence ID" value="MCW9711708.1"/>
    <property type="molecule type" value="Genomic_DNA"/>
</dbReference>
<evidence type="ECO:0000313" key="2">
    <source>
        <dbReference type="EMBL" id="MCW9711708.1"/>
    </source>
</evidence>
<comment type="caution">
    <text evidence="2">The sequence shown here is derived from an EMBL/GenBank/DDBJ whole genome shotgun (WGS) entry which is preliminary data.</text>
</comment>
<keyword evidence="1" id="KW-0802">TPR repeat</keyword>
<dbReference type="InterPro" id="IPR011990">
    <property type="entry name" value="TPR-like_helical_dom_sf"/>
</dbReference>
<accession>A0ABT3PV43</accession>
<dbReference type="SUPFAM" id="SSF48452">
    <property type="entry name" value="TPR-like"/>
    <property type="match status" value="1"/>
</dbReference>
<proteinExistence type="predicted"/>
<feature type="repeat" description="TPR" evidence="1">
    <location>
        <begin position="438"/>
        <end position="471"/>
    </location>
</feature>
<reference evidence="2 3" key="1">
    <citation type="submission" date="2021-11" db="EMBL/GenBank/DDBJ databases">
        <title>Aliifidinibius sp. nov., a new bacterium isolated from saline soil.</title>
        <authorList>
            <person name="Galisteo C."/>
            <person name="De La Haba R."/>
            <person name="Sanchez-Porro C."/>
            <person name="Ventosa A."/>
        </authorList>
    </citation>
    <scope>NUCLEOTIDE SEQUENCE [LARGE SCALE GENOMIC DNA]</scope>
    <source>
        <strain evidence="2 3">KACC 190600</strain>
    </source>
</reference>
<evidence type="ECO:0000256" key="1">
    <source>
        <dbReference type="PROSITE-ProRule" id="PRU00339"/>
    </source>
</evidence>
<dbReference type="PANTHER" id="PTHR45588:SF1">
    <property type="entry name" value="WW DOMAIN-CONTAINING PROTEIN"/>
    <property type="match status" value="1"/>
</dbReference>
<dbReference type="Proteomes" id="UP001207337">
    <property type="component" value="Unassembled WGS sequence"/>
</dbReference>
<dbReference type="PROSITE" id="PS50005">
    <property type="entry name" value="TPR"/>
    <property type="match status" value="1"/>
</dbReference>
<sequence>MMLLSCEYEQQNSQEDEQLVPLIPEALNAMSFSISTDDSIAQAYFDQGLQLGYAFGRGDARRSFIEAQQLDSTCAMCYWGEAWARGPYLNNQWYVQPGAYDAVKKAMELAEAGHTNAMEKSLITALDTRYNKEDDLTNRAQLDTAYVQAMEKVYQEFPGHPEITTLYAEALFILEPRRGERSLADPDVKRIVEVLEEAMKETGMHPGLCHFYIHVLEASDQPERALSCAEYIGDSIPGASHINHMPSHIWNQVGEWEKSVSANINAWHTDLKADRGEAFEIYEGHNLHMLAFTAAMDGQGAISIQAAKDLAKITGSNVQHLLALIRFGRFEEVLELVSRPDGETEGGIWEFAQGYAQLKTGNKDTAQDYLESLKSIANNSEDNYNRHPAQKLLGVLGYILEGEIFRKDKSYIKAVKAFEEAVTIYDQFEYSEPEPLPFSPRHWLGSVLIDMGDYSKAEEVYRRQLEHHPNNGWSLFGLKEALKRQGKPEEEVENDFLESWKRSEVWIESAQF</sequence>
<dbReference type="PANTHER" id="PTHR45588">
    <property type="entry name" value="TPR DOMAIN-CONTAINING PROTEIN"/>
    <property type="match status" value="1"/>
</dbReference>
<dbReference type="InterPro" id="IPR019734">
    <property type="entry name" value="TPR_rpt"/>
</dbReference>
<evidence type="ECO:0008006" key="4">
    <source>
        <dbReference type="Google" id="ProtNLM"/>
    </source>
</evidence>
<name>A0ABT3PV43_9BACT</name>